<feature type="signal peptide" evidence="1">
    <location>
        <begin position="1"/>
        <end position="19"/>
    </location>
</feature>
<keyword evidence="3" id="KW-0413">Isomerase</keyword>
<dbReference type="Gene3D" id="3.40.30.10">
    <property type="entry name" value="Glutaredoxin"/>
    <property type="match status" value="1"/>
</dbReference>
<keyword evidence="4" id="KW-1185">Reference proteome</keyword>
<dbReference type="InterPro" id="IPR036249">
    <property type="entry name" value="Thioredoxin-like_sf"/>
</dbReference>
<feature type="domain" description="Thioredoxin" evidence="2">
    <location>
        <begin position="15"/>
        <end position="145"/>
    </location>
</feature>
<dbReference type="SUPFAM" id="SSF52833">
    <property type="entry name" value="Thioredoxin-like"/>
    <property type="match status" value="1"/>
</dbReference>
<dbReference type="CDD" id="cd01659">
    <property type="entry name" value="TRX_superfamily"/>
    <property type="match status" value="1"/>
</dbReference>
<sequence length="156" mass="17029">MLKKSLTLLILLTSLLAQAEIPAYDEAANAREDVKQALIEARKTQKSVLLVFGANWCKDCRALDSALKSAKNTALIGKEFKVVKIDVGRFNKHLDIDTVYGNPIKKGIPAVVVLAPDQRVLYATRAGELANAREMSEDGVYAFFHDIVQKAASQAG</sequence>
<dbReference type="InterPro" id="IPR013766">
    <property type="entry name" value="Thioredoxin_domain"/>
</dbReference>
<dbReference type="EMBL" id="FPKR01000005">
    <property type="protein sequence ID" value="SFZ75270.1"/>
    <property type="molecule type" value="Genomic_DNA"/>
</dbReference>
<evidence type="ECO:0000256" key="1">
    <source>
        <dbReference type="SAM" id="SignalP"/>
    </source>
</evidence>
<dbReference type="Pfam" id="PF13899">
    <property type="entry name" value="Thioredoxin_7"/>
    <property type="match status" value="1"/>
</dbReference>
<evidence type="ECO:0000313" key="3">
    <source>
        <dbReference type="EMBL" id="SFZ75270.1"/>
    </source>
</evidence>
<dbReference type="PROSITE" id="PS51352">
    <property type="entry name" value="THIOREDOXIN_2"/>
    <property type="match status" value="1"/>
</dbReference>
<dbReference type="RefSeq" id="WP_217651422.1">
    <property type="nucleotide sequence ID" value="NZ_FPKR01000005.1"/>
</dbReference>
<accession>A0A1K2HEQ7</accession>
<name>A0A1K2HEQ7_9NEIS</name>
<proteinExistence type="predicted"/>
<organism evidence="3 4">
    <name type="scientific">Chitinimonas taiwanensis DSM 18899</name>
    <dbReference type="NCBI Taxonomy" id="1121279"/>
    <lineage>
        <taxon>Bacteria</taxon>
        <taxon>Pseudomonadati</taxon>
        <taxon>Pseudomonadota</taxon>
        <taxon>Betaproteobacteria</taxon>
        <taxon>Neisseriales</taxon>
        <taxon>Chitinibacteraceae</taxon>
        <taxon>Chitinimonas</taxon>
    </lineage>
</organism>
<protein>
    <submittedName>
        <fullName evidence="3">Protein disulfide-isomerase</fullName>
    </submittedName>
</protein>
<gene>
    <name evidence="3" type="ORF">SAMN02745887_01530</name>
</gene>
<dbReference type="AlphaFoldDB" id="A0A1K2HEQ7"/>
<feature type="chain" id="PRO_5012995739" evidence="1">
    <location>
        <begin position="20"/>
        <end position="156"/>
    </location>
</feature>
<dbReference type="STRING" id="1121279.SAMN02745887_01530"/>
<keyword evidence="1" id="KW-0732">Signal</keyword>
<dbReference type="Proteomes" id="UP000186513">
    <property type="component" value="Unassembled WGS sequence"/>
</dbReference>
<evidence type="ECO:0000259" key="2">
    <source>
        <dbReference type="PROSITE" id="PS51352"/>
    </source>
</evidence>
<evidence type="ECO:0000313" key="4">
    <source>
        <dbReference type="Proteomes" id="UP000186513"/>
    </source>
</evidence>
<dbReference type="GO" id="GO:0016853">
    <property type="term" value="F:isomerase activity"/>
    <property type="evidence" value="ECO:0007669"/>
    <property type="project" value="UniProtKB-KW"/>
</dbReference>
<reference evidence="3 4" key="1">
    <citation type="submission" date="2016-11" db="EMBL/GenBank/DDBJ databases">
        <authorList>
            <person name="Jaros S."/>
            <person name="Januszkiewicz K."/>
            <person name="Wedrychowicz H."/>
        </authorList>
    </citation>
    <scope>NUCLEOTIDE SEQUENCE [LARGE SCALE GENOMIC DNA]</scope>
    <source>
        <strain evidence="3 4">DSM 18899</strain>
    </source>
</reference>